<reference evidence="1 2" key="1">
    <citation type="submission" date="2016-02" db="EMBL/GenBank/DDBJ databases">
        <title>Genome analysis of coral dinoflagellate symbionts highlights evolutionary adaptations to a symbiotic lifestyle.</title>
        <authorList>
            <person name="Aranda M."/>
            <person name="Li Y."/>
            <person name="Liew Y.J."/>
            <person name="Baumgarten S."/>
            <person name="Simakov O."/>
            <person name="Wilson M."/>
            <person name="Piel J."/>
            <person name="Ashoor H."/>
            <person name="Bougouffa S."/>
            <person name="Bajic V.B."/>
            <person name="Ryu T."/>
            <person name="Ravasi T."/>
            <person name="Bayer T."/>
            <person name="Micklem G."/>
            <person name="Kim H."/>
            <person name="Bhak J."/>
            <person name="Lajeunesse T.C."/>
            <person name="Voolstra C.R."/>
        </authorList>
    </citation>
    <scope>NUCLEOTIDE SEQUENCE [LARGE SCALE GENOMIC DNA]</scope>
    <source>
        <strain evidence="1 2">CCMP2467</strain>
    </source>
</reference>
<dbReference type="AlphaFoldDB" id="A0A1Q9DA85"/>
<protein>
    <submittedName>
        <fullName evidence="1">Uncharacterized protein</fullName>
    </submittedName>
</protein>
<organism evidence="1 2">
    <name type="scientific">Symbiodinium microadriaticum</name>
    <name type="common">Dinoflagellate</name>
    <name type="synonym">Zooxanthella microadriatica</name>
    <dbReference type="NCBI Taxonomy" id="2951"/>
    <lineage>
        <taxon>Eukaryota</taxon>
        <taxon>Sar</taxon>
        <taxon>Alveolata</taxon>
        <taxon>Dinophyceae</taxon>
        <taxon>Suessiales</taxon>
        <taxon>Symbiodiniaceae</taxon>
        <taxon>Symbiodinium</taxon>
    </lineage>
</organism>
<accession>A0A1Q9DA85</accession>
<sequence>MSSKQKFFRGDFKVSGFRSRSICLGSERFELLYETQRSFRSAANKVHAGVDSATACGTARGLTERFISYVEG</sequence>
<dbReference type="Proteomes" id="UP000186817">
    <property type="component" value="Unassembled WGS sequence"/>
</dbReference>
<dbReference type="EMBL" id="LSRX01000638">
    <property type="protein sequence ID" value="OLP92029.1"/>
    <property type="molecule type" value="Genomic_DNA"/>
</dbReference>
<gene>
    <name evidence="1" type="ORF">AK812_SmicGene26207</name>
</gene>
<name>A0A1Q9DA85_SYMMI</name>
<evidence type="ECO:0000313" key="1">
    <source>
        <dbReference type="EMBL" id="OLP92029.1"/>
    </source>
</evidence>
<proteinExistence type="predicted"/>
<keyword evidence="2" id="KW-1185">Reference proteome</keyword>
<comment type="caution">
    <text evidence="1">The sequence shown here is derived from an EMBL/GenBank/DDBJ whole genome shotgun (WGS) entry which is preliminary data.</text>
</comment>
<evidence type="ECO:0000313" key="2">
    <source>
        <dbReference type="Proteomes" id="UP000186817"/>
    </source>
</evidence>